<dbReference type="Proteomes" id="UP000327085">
    <property type="component" value="Chromosome 7"/>
</dbReference>
<name>A0A5E4E6V1_PRUDU</name>
<dbReference type="GO" id="GO:0008270">
    <property type="term" value="F:zinc ion binding"/>
    <property type="evidence" value="ECO:0007669"/>
    <property type="project" value="UniProtKB-KW"/>
</dbReference>
<feature type="compositionally biased region" description="Basic residues" evidence="7">
    <location>
        <begin position="442"/>
        <end position="454"/>
    </location>
</feature>
<evidence type="ECO:0000259" key="8">
    <source>
        <dbReference type="PROSITE" id="PS50103"/>
    </source>
</evidence>
<feature type="region of interest" description="Disordered" evidence="7">
    <location>
        <begin position="136"/>
        <end position="163"/>
    </location>
</feature>
<sequence>MDEDLLKRNTDCVYFLASPLTCKKGVDCEFRHSKIARLNPKDCWYWLSGNCLNPTCAFRHPPLDGHGGAPSSESAPSSVSANKTIVPCYFYFNGFCNKGDRCSFLHDIEGGASTEKSPKTASAFNDIFALSSENKASAGNDMMPGPRMAHLNPSETASKETVDTRFQPKEDLNYFEQSAQRDVPQQSVSPQISVSGDEEATEIRSDSLPADGSVHSKSHSSTDQSSDEQADDLVQEEWWESSPGFDVLVDGKSENLGCEDDPECFLTLDGERRELNSHFLGYEFENPDDYVPVCPPDAELLYERDVYDSYDFLDNKHMLGNDGKFPGYAKETMSDAIYSRKRKLMPMELAVYDEDFLDVRDCLRRRRMTDCHSITGLSRRHEALRLFGRSRDMPQTHGMGWRVHGRLASEVRNSTYGSLRENGASSSAGIQRVSLKHSQQYRPRKHHKERKLAKQKLPSSGVSKKRVPREKRSAQKSTTFTGPKTLAQIKEEKKKAEENRDHVGIMRHVRRTRVDFQGPKPLNEILKEKGKIADKREGNAGSN</sequence>
<dbReference type="InterPro" id="IPR041686">
    <property type="entry name" value="Znf-CCCH_3"/>
</dbReference>
<keyword evidence="4 6" id="KW-0862">Zinc</keyword>
<dbReference type="InParanoid" id="A0A5E4E6V1"/>
<proteinExistence type="predicted"/>
<evidence type="ECO:0000256" key="7">
    <source>
        <dbReference type="SAM" id="MobiDB-lite"/>
    </source>
</evidence>
<dbReference type="PANTHER" id="PTHR15725:SF0">
    <property type="entry name" value="ZINC FINGER CCCH DOMAIN-CONTAINING PROTEIN 32-LIKE"/>
    <property type="match status" value="1"/>
</dbReference>
<dbReference type="OMA" id="HFKDRRR"/>
<dbReference type="InterPro" id="IPR036855">
    <property type="entry name" value="Znf_CCCH_sf"/>
</dbReference>
<evidence type="ECO:0000256" key="4">
    <source>
        <dbReference type="ARBA" id="ARBA00022833"/>
    </source>
</evidence>
<dbReference type="AlphaFoldDB" id="A0A5E4E6V1"/>
<protein>
    <submittedName>
        <fullName evidence="9">PREDICTED: zinc finger</fullName>
    </submittedName>
</protein>
<keyword evidence="5" id="KW-0238">DNA-binding</keyword>
<dbReference type="PANTHER" id="PTHR15725">
    <property type="entry name" value="ZN-FINGER, C-X8-C-X5-C-X3-H TYPE-CONTAINING"/>
    <property type="match status" value="1"/>
</dbReference>
<evidence type="ECO:0000313" key="10">
    <source>
        <dbReference type="Proteomes" id="UP000327085"/>
    </source>
</evidence>
<dbReference type="GO" id="GO:0003677">
    <property type="term" value="F:DNA binding"/>
    <property type="evidence" value="ECO:0007669"/>
    <property type="project" value="UniProtKB-KW"/>
</dbReference>
<dbReference type="Pfam" id="PF00642">
    <property type="entry name" value="zf-CCCH"/>
    <property type="match status" value="1"/>
</dbReference>
<keyword evidence="3 6" id="KW-0863">Zinc-finger</keyword>
<feature type="compositionally biased region" description="Basic and acidic residues" evidence="7">
    <location>
        <begin position="489"/>
        <end position="504"/>
    </location>
</feature>
<feature type="domain" description="C3H1-type" evidence="8">
    <location>
        <begin position="6"/>
        <end position="35"/>
    </location>
</feature>
<feature type="zinc finger region" description="C3H1-type" evidence="6">
    <location>
        <begin position="6"/>
        <end position="35"/>
    </location>
</feature>
<accession>A0A5E4E6V1</accession>
<dbReference type="GO" id="GO:0003729">
    <property type="term" value="F:mRNA binding"/>
    <property type="evidence" value="ECO:0007669"/>
    <property type="project" value="TreeGrafter"/>
</dbReference>
<keyword evidence="2" id="KW-0677">Repeat</keyword>
<feature type="zinc finger region" description="C3H1-type" evidence="6">
    <location>
        <begin position="37"/>
        <end position="63"/>
    </location>
</feature>
<dbReference type="SUPFAM" id="SSF90229">
    <property type="entry name" value="CCCH zinc finger"/>
    <property type="match status" value="1"/>
</dbReference>
<dbReference type="EMBL" id="CABIKO010000002">
    <property type="protein sequence ID" value="VVA10709.1"/>
    <property type="molecule type" value="Genomic_DNA"/>
</dbReference>
<feature type="compositionally biased region" description="Low complexity" evidence="7">
    <location>
        <begin position="213"/>
        <end position="224"/>
    </location>
</feature>
<feature type="compositionally biased region" description="Polar residues" evidence="7">
    <location>
        <begin position="418"/>
        <end position="429"/>
    </location>
</feature>
<feature type="region of interest" description="Disordered" evidence="7">
    <location>
        <begin position="178"/>
        <end position="234"/>
    </location>
</feature>
<dbReference type="PROSITE" id="PS50103">
    <property type="entry name" value="ZF_C3H1"/>
    <property type="match status" value="3"/>
</dbReference>
<dbReference type="InterPro" id="IPR000571">
    <property type="entry name" value="Znf_CCCH"/>
</dbReference>
<feature type="domain" description="C3H1-type" evidence="8">
    <location>
        <begin position="37"/>
        <end position="63"/>
    </location>
</feature>
<evidence type="ECO:0000313" key="9">
    <source>
        <dbReference type="EMBL" id="VVA10709.1"/>
    </source>
</evidence>
<dbReference type="Pfam" id="PF15663">
    <property type="entry name" value="zf-CCCH_3"/>
    <property type="match status" value="1"/>
</dbReference>
<evidence type="ECO:0000256" key="1">
    <source>
        <dbReference type="ARBA" id="ARBA00022723"/>
    </source>
</evidence>
<gene>
    <name evidence="9" type="ORF">ALMOND_2B025075</name>
</gene>
<organism evidence="9 10">
    <name type="scientific">Prunus dulcis</name>
    <name type="common">Almond</name>
    <name type="synonym">Amygdalus dulcis</name>
    <dbReference type="NCBI Taxonomy" id="3755"/>
    <lineage>
        <taxon>Eukaryota</taxon>
        <taxon>Viridiplantae</taxon>
        <taxon>Streptophyta</taxon>
        <taxon>Embryophyta</taxon>
        <taxon>Tracheophyta</taxon>
        <taxon>Spermatophyta</taxon>
        <taxon>Magnoliopsida</taxon>
        <taxon>eudicotyledons</taxon>
        <taxon>Gunneridae</taxon>
        <taxon>Pentapetalae</taxon>
        <taxon>rosids</taxon>
        <taxon>fabids</taxon>
        <taxon>Rosales</taxon>
        <taxon>Rosaceae</taxon>
        <taxon>Amygdaloideae</taxon>
        <taxon>Amygdaleae</taxon>
        <taxon>Prunus</taxon>
    </lineage>
</organism>
<evidence type="ECO:0000256" key="6">
    <source>
        <dbReference type="PROSITE-ProRule" id="PRU00723"/>
    </source>
</evidence>
<feature type="region of interest" description="Disordered" evidence="7">
    <location>
        <begin position="418"/>
        <end position="504"/>
    </location>
</feature>
<dbReference type="FunFam" id="4.10.1000.10:FF:000021">
    <property type="entry name" value="Zinc finger CCCH domain-containing protein 17"/>
    <property type="match status" value="1"/>
</dbReference>
<evidence type="ECO:0000256" key="3">
    <source>
        <dbReference type="ARBA" id="ARBA00022771"/>
    </source>
</evidence>
<dbReference type="Gene3D" id="4.10.1000.10">
    <property type="entry name" value="Zinc finger, CCCH-type"/>
    <property type="match status" value="2"/>
</dbReference>
<reference evidence="10" key="1">
    <citation type="journal article" date="2020" name="Plant J.">
        <title>Transposons played a major role in the diversification between the closely related almond and peach genomes: results from the almond genome sequence.</title>
        <authorList>
            <person name="Alioto T."/>
            <person name="Alexiou K.G."/>
            <person name="Bardil A."/>
            <person name="Barteri F."/>
            <person name="Castanera R."/>
            <person name="Cruz F."/>
            <person name="Dhingra A."/>
            <person name="Duval H."/>
            <person name="Fernandez I Marti A."/>
            <person name="Frias L."/>
            <person name="Galan B."/>
            <person name="Garcia J.L."/>
            <person name="Howad W."/>
            <person name="Gomez-Garrido J."/>
            <person name="Gut M."/>
            <person name="Julca I."/>
            <person name="Morata J."/>
            <person name="Puigdomenech P."/>
            <person name="Ribeca P."/>
            <person name="Rubio Cabetas M.J."/>
            <person name="Vlasova A."/>
            <person name="Wirthensohn M."/>
            <person name="Garcia-Mas J."/>
            <person name="Gabaldon T."/>
            <person name="Casacuberta J.M."/>
            <person name="Arus P."/>
        </authorList>
    </citation>
    <scope>NUCLEOTIDE SEQUENCE [LARGE SCALE GENOMIC DNA]</scope>
    <source>
        <strain evidence="10">cv. Texas</strain>
    </source>
</reference>
<feature type="compositionally biased region" description="Low complexity" evidence="7">
    <location>
        <begin position="183"/>
        <end position="195"/>
    </location>
</feature>
<dbReference type="Gramene" id="VVA10709">
    <property type="protein sequence ID" value="VVA10709"/>
    <property type="gene ID" value="Prudul26B025075"/>
</dbReference>
<keyword evidence="1 6" id="KW-0479">Metal-binding</keyword>
<feature type="compositionally biased region" description="Acidic residues" evidence="7">
    <location>
        <begin position="225"/>
        <end position="234"/>
    </location>
</feature>
<feature type="zinc finger region" description="C3H1-type" evidence="6">
    <location>
        <begin position="82"/>
        <end position="109"/>
    </location>
</feature>
<dbReference type="SMART" id="SM00356">
    <property type="entry name" value="ZnF_C3H1"/>
    <property type="match status" value="3"/>
</dbReference>
<feature type="domain" description="C3H1-type" evidence="8">
    <location>
        <begin position="82"/>
        <end position="109"/>
    </location>
</feature>
<evidence type="ECO:0000256" key="2">
    <source>
        <dbReference type="ARBA" id="ARBA00022737"/>
    </source>
</evidence>
<evidence type="ECO:0000256" key="5">
    <source>
        <dbReference type="ARBA" id="ARBA00023125"/>
    </source>
</evidence>